<organism evidence="2 3">
    <name type="scientific">Hafnia psychrotolerans</name>
    <dbReference type="NCBI Taxonomy" id="1477018"/>
    <lineage>
        <taxon>Bacteria</taxon>
        <taxon>Pseudomonadati</taxon>
        <taxon>Pseudomonadota</taxon>
        <taxon>Gammaproteobacteria</taxon>
        <taxon>Enterobacterales</taxon>
        <taxon>Hafniaceae</taxon>
        <taxon>Hafnia</taxon>
    </lineage>
</organism>
<feature type="transmembrane region" description="Helical" evidence="1">
    <location>
        <begin position="49"/>
        <end position="70"/>
    </location>
</feature>
<evidence type="ECO:0000313" key="2">
    <source>
        <dbReference type="EMBL" id="GGA47558.1"/>
    </source>
</evidence>
<keyword evidence="1" id="KW-1133">Transmembrane helix</keyword>
<sequence length="89" mass="10367">MKLTKDYYLFFLVVISILFCAFISVVSDVLAVVIVFFKIDRFIFSWYYLLFNAIERAPVPGVILGIGLWLKMKLCERSNRKKLPPSDPE</sequence>
<accession>A0ABQ1GPN7</accession>
<keyword evidence="1" id="KW-0472">Membrane</keyword>
<evidence type="ECO:0000256" key="1">
    <source>
        <dbReference type="SAM" id="Phobius"/>
    </source>
</evidence>
<gene>
    <name evidence="2" type="ORF">GCM10011328_23440</name>
</gene>
<dbReference type="RefSeq" id="WP_188473709.1">
    <property type="nucleotide sequence ID" value="NZ_BMFZ01000005.1"/>
</dbReference>
<evidence type="ECO:0000313" key="3">
    <source>
        <dbReference type="Proteomes" id="UP000627464"/>
    </source>
</evidence>
<keyword evidence="1" id="KW-0812">Transmembrane</keyword>
<name>A0ABQ1GPN7_9GAMM</name>
<comment type="caution">
    <text evidence="2">The sequence shown here is derived from an EMBL/GenBank/DDBJ whole genome shotgun (WGS) entry which is preliminary data.</text>
</comment>
<dbReference type="Proteomes" id="UP000627464">
    <property type="component" value="Unassembled WGS sequence"/>
</dbReference>
<feature type="transmembrane region" description="Helical" evidence="1">
    <location>
        <begin position="7"/>
        <end position="37"/>
    </location>
</feature>
<protein>
    <submittedName>
        <fullName evidence="2">Uncharacterized protein</fullName>
    </submittedName>
</protein>
<proteinExistence type="predicted"/>
<dbReference type="EMBL" id="BMFZ01000005">
    <property type="protein sequence ID" value="GGA47558.1"/>
    <property type="molecule type" value="Genomic_DNA"/>
</dbReference>
<keyword evidence="3" id="KW-1185">Reference proteome</keyword>
<reference evidence="3" key="1">
    <citation type="journal article" date="2019" name="Int. J. Syst. Evol. Microbiol.">
        <title>The Global Catalogue of Microorganisms (GCM) 10K type strain sequencing project: providing services to taxonomists for standard genome sequencing and annotation.</title>
        <authorList>
            <consortium name="The Broad Institute Genomics Platform"/>
            <consortium name="The Broad Institute Genome Sequencing Center for Infectious Disease"/>
            <person name="Wu L."/>
            <person name="Ma J."/>
        </authorList>
    </citation>
    <scope>NUCLEOTIDE SEQUENCE [LARGE SCALE GENOMIC DNA]</scope>
    <source>
        <strain evidence="3">CGMCC 1.12806</strain>
    </source>
</reference>